<protein>
    <submittedName>
        <fullName evidence="1">Uncharacterized protein</fullName>
    </submittedName>
</protein>
<organism evidence="1 2">
    <name type="scientific">Brachyspira hampsonii</name>
    <dbReference type="NCBI Taxonomy" id="1287055"/>
    <lineage>
        <taxon>Bacteria</taxon>
        <taxon>Pseudomonadati</taxon>
        <taxon>Spirochaetota</taxon>
        <taxon>Spirochaetia</taxon>
        <taxon>Brachyspirales</taxon>
        <taxon>Brachyspiraceae</taxon>
        <taxon>Brachyspira</taxon>
    </lineage>
</organism>
<sequence length="210" mass="22530">MINHIHKKYISISTNVEYVALNNRSSYLSHKAKKIKGAMGYIINFLFKECSIMNKKLFKLFLLVASFSLFAVSCANKSTEPEKDNGKTITVAKVLEVLKSVPKLEVGGETWDFSAITDLNSIPRLTSSTSGNAAMSDVMNALIAGAGPILEKNGIIASNPKVSGGNSGTKNPLTVSLSVGLADGYSADQEVQKIFANGLTLELIPSGNWK</sequence>
<comment type="caution">
    <text evidence="1">The sequence shown here is derived from an EMBL/GenBank/DDBJ whole genome shotgun (WGS) entry which is preliminary data.</text>
</comment>
<name>A0A1E5NBL2_9SPIR</name>
<accession>A0A1E5NBL2</accession>
<proteinExistence type="predicted"/>
<gene>
    <name evidence="1" type="ORF">BFL38_01715</name>
</gene>
<dbReference type="EMBL" id="MDCO01000012">
    <property type="protein sequence ID" value="OEJ13491.1"/>
    <property type="molecule type" value="Genomic_DNA"/>
</dbReference>
<evidence type="ECO:0000313" key="1">
    <source>
        <dbReference type="EMBL" id="OEJ13491.1"/>
    </source>
</evidence>
<evidence type="ECO:0000313" key="2">
    <source>
        <dbReference type="Proteomes" id="UP000095247"/>
    </source>
</evidence>
<dbReference type="AlphaFoldDB" id="A0A1E5NBL2"/>
<reference evidence="1 2" key="1">
    <citation type="submission" date="2016-08" db="EMBL/GenBank/DDBJ databases">
        <title>Characterization and recognition of Brachyspira hampsonii sp. nov., a novel intestinal spirochete that is pathogenic to pigs.</title>
        <authorList>
            <person name="Mirajkar N."/>
            <person name="La T."/>
            <person name="Phillips N."/>
            <person name="Hampson D."/>
            <person name="Gebhart C."/>
        </authorList>
    </citation>
    <scope>NUCLEOTIDE SEQUENCE [LARGE SCALE GENOMIC DNA]</scope>
    <source>
        <strain evidence="1 2">P280/1</strain>
    </source>
</reference>
<dbReference type="Proteomes" id="UP000095247">
    <property type="component" value="Unassembled WGS sequence"/>
</dbReference>